<evidence type="ECO:0000313" key="3">
    <source>
        <dbReference type="Proteomes" id="UP000179037"/>
    </source>
</evidence>
<feature type="signal peptide" evidence="1">
    <location>
        <begin position="1"/>
        <end position="20"/>
    </location>
</feature>
<reference evidence="2 3" key="1">
    <citation type="journal article" date="2016" name="Nat. Commun.">
        <title>Thousands of microbial genomes shed light on interconnected biogeochemical processes in an aquifer system.</title>
        <authorList>
            <person name="Anantharaman K."/>
            <person name="Brown C.T."/>
            <person name="Hug L.A."/>
            <person name="Sharon I."/>
            <person name="Castelle C.J."/>
            <person name="Probst A.J."/>
            <person name="Thomas B.C."/>
            <person name="Singh A."/>
            <person name="Wilkins M.J."/>
            <person name="Karaoz U."/>
            <person name="Brodie E.L."/>
            <person name="Williams K.H."/>
            <person name="Hubbard S.S."/>
            <person name="Banfield J.F."/>
        </authorList>
    </citation>
    <scope>NUCLEOTIDE SEQUENCE [LARGE SCALE GENOMIC DNA]</scope>
</reference>
<sequence>MKPIGILITAMLLTSCQTAAYEGNENSPFYLIPAGSTLTLTRNLTVPANQVAVFLQGGEVVASDRVNQYYPHCKFELRRRLDTAQTVPADNFEITKVVQEIGHSVALDGLQLAGVSVGIGIHVGAKGDGASLQTWSTRLTLRSARQPEVLRLSCGQAALPHEGQHVSINDMRKALGNVFTLDVAKKNK</sequence>
<dbReference type="AlphaFoldDB" id="A0A1F6U3W0"/>
<name>A0A1F6U3W0_9PROT</name>
<accession>A0A1F6U3W0</accession>
<dbReference type="STRING" id="1817768.A3A87_09445"/>
<keyword evidence="1" id="KW-0732">Signal</keyword>
<dbReference type="EMBL" id="MFTC01000027">
    <property type="protein sequence ID" value="OGI52065.1"/>
    <property type="molecule type" value="Genomic_DNA"/>
</dbReference>
<proteinExistence type="predicted"/>
<comment type="caution">
    <text evidence="2">The sequence shown here is derived from an EMBL/GenBank/DDBJ whole genome shotgun (WGS) entry which is preliminary data.</text>
</comment>
<evidence type="ECO:0008006" key="4">
    <source>
        <dbReference type="Google" id="ProtNLM"/>
    </source>
</evidence>
<organism evidence="2 3">
    <name type="scientific">Candidatus Muproteobacteria bacterium RIFCSPLOWO2_01_FULL_60_18</name>
    <dbReference type="NCBI Taxonomy" id="1817768"/>
    <lineage>
        <taxon>Bacteria</taxon>
        <taxon>Pseudomonadati</taxon>
        <taxon>Pseudomonadota</taxon>
        <taxon>Candidatus Muproteobacteria</taxon>
    </lineage>
</organism>
<evidence type="ECO:0000313" key="2">
    <source>
        <dbReference type="EMBL" id="OGI52065.1"/>
    </source>
</evidence>
<protein>
    <recommendedName>
        <fullName evidence="4">Lipoprotein</fullName>
    </recommendedName>
</protein>
<evidence type="ECO:0000256" key="1">
    <source>
        <dbReference type="SAM" id="SignalP"/>
    </source>
</evidence>
<dbReference type="PROSITE" id="PS51257">
    <property type="entry name" value="PROKAR_LIPOPROTEIN"/>
    <property type="match status" value="1"/>
</dbReference>
<gene>
    <name evidence="2" type="ORF">A3A87_09445</name>
</gene>
<dbReference type="Proteomes" id="UP000179037">
    <property type="component" value="Unassembled WGS sequence"/>
</dbReference>
<feature type="chain" id="PRO_5009526970" description="Lipoprotein" evidence="1">
    <location>
        <begin position="21"/>
        <end position="188"/>
    </location>
</feature>